<dbReference type="InterPro" id="IPR018466">
    <property type="entry name" value="Kre9/Knh1-like_N"/>
</dbReference>
<organism evidence="4">
    <name type="scientific">marine metagenome</name>
    <dbReference type="NCBI Taxonomy" id="408172"/>
    <lineage>
        <taxon>unclassified sequences</taxon>
        <taxon>metagenomes</taxon>
        <taxon>ecological metagenomes</taxon>
    </lineage>
</organism>
<evidence type="ECO:0000259" key="3">
    <source>
        <dbReference type="Pfam" id="PF10342"/>
    </source>
</evidence>
<evidence type="ECO:0000256" key="2">
    <source>
        <dbReference type="SAM" id="MobiDB-lite"/>
    </source>
</evidence>
<gene>
    <name evidence="4" type="ORF">METZ01_LOCUS157388</name>
</gene>
<keyword evidence="1" id="KW-0732">Signal</keyword>
<protein>
    <recommendedName>
        <fullName evidence="3">Yeast cell wall synthesis Kre9/Knh1-like N-terminal domain-containing protein</fullName>
    </recommendedName>
</protein>
<dbReference type="AlphaFoldDB" id="A0A382AT48"/>
<evidence type="ECO:0000256" key="1">
    <source>
        <dbReference type="ARBA" id="ARBA00022729"/>
    </source>
</evidence>
<dbReference type="Gene3D" id="2.40.10.10">
    <property type="entry name" value="Trypsin-like serine proteases"/>
    <property type="match status" value="2"/>
</dbReference>
<name>A0A382AT48_9ZZZZ</name>
<dbReference type="PANTHER" id="PTHR36234:SF5">
    <property type="entry name" value="LYSYL ENDOPEPTIDASE"/>
    <property type="match status" value="1"/>
</dbReference>
<evidence type="ECO:0000313" key="4">
    <source>
        <dbReference type="EMBL" id="SVB04534.1"/>
    </source>
</evidence>
<dbReference type="InterPro" id="IPR009003">
    <property type="entry name" value="Peptidase_S1_PA"/>
</dbReference>
<reference evidence="4" key="1">
    <citation type="submission" date="2018-05" db="EMBL/GenBank/DDBJ databases">
        <authorList>
            <person name="Lanie J.A."/>
            <person name="Ng W.-L."/>
            <person name="Kazmierczak K.M."/>
            <person name="Andrzejewski T.M."/>
            <person name="Davidsen T.M."/>
            <person name="Wayne K.J."/>
            <person name="Tettelin H."/>
            <person name="Glass J.I."/>
            <person name="Rusch D."/>
            <person name="Podicherti R."/>
            <person name="Tsui H.-C.T."/>
            <person name="Winkler M.E."/>
        </authorList>
    </citation>
    <scope>NUCLEOTIDE SEQUENCE</scope>
</reference>
<proteinExistence type="predicted"/>
<feature type="domain" description="Yeast cell wall synthesis Kre9/Knh1-like N-terminal" evidence="3">
    <location>
        <begin position="454"/>
        <end position="536"/>
    </location>
</feature>
<dbReference type="SUPFAM" id="SSF50494">
    <property type="entry name" value="Trypsin-like serine proteases"/>
    <property type="match status" value="1"/>
</dbReference>
<dbReference type="PANTHER" id="PTHR36234">
    <property type="entry name" value="LYSYL ENDOPEPTIDASE"/>
    <property type="match status" value="1"/>
</dbReference>
<accession>A0A382AT48</accession>
<feature type="region of interest" description="Disordered" evidence="2">
    <location>
        <begin position="360"/>
        <end position="383"/>
    </location>
</feature>
<dbReference type="EMBL" id="UINC01026671">
    <property type="protein sequence ID" value="SVB04534.1"/>
    <property type="molecule type" value="Genomic_DNA"/>
</dbReference>
<dbReference type="Pfam" id="PF10342">
    <property type="entry name" value="Kre9_KNH"/>
    <property type="match status" value="1"/>
</dbReference>
<sequence>MNMKAKLHLALFSIPTLSCLFGQLSQDISPKSFTYQPDQTVTTITMPDLDVDALLAEDENRPPWKPFRYGHKFTVDLSPSNAGLWWMLPNGGRIWRLKIESTGAFALSLEFDRFHLPLNSTLHVYSPDKSELYGAYTSKNNNSDKIFATPLVKGDTVIIEFFLPKTSEEFNLHLFEVIHDYLDIMDITQNPTRSCGVNVVCPEADNYQDQVNAAAWLDMGAYICSGAMINNTSMDLTPYFLTADHCVEGENAATFKFYFNYETSTCNGSNAGYGSYAYGSILRSRSYDMDPDFALVEITGNIYDSWNVFYGGWTRSASAPVVSSGIHHPGGDPKKINFDNDYASSSPPINWGDAGNSPAGSHWGINWDEGGTEGGSSGSPAFDVNGRIIGQLSGGSGGCDSGDGYYGKFWRAWDGSSSSTRLKDWLDPEDLDVTTLDGTYDGSTSPQPYITVTTPNGGEQWFIGDSENITWDTEDAGDYVKIELYLAGSFVGTISNSTPNNGYYLWTIPAWCESSVYYKVKITDTSNSLIYDYSNNNFSITGVPEIIVISPNGGENWEIGSSHTIYWTGENIGNNVKIQLWENGSNYITIVNST</sequence>
<feature type="non-terminal residue" evidence="4">
    <location>
        <position position="594"/>
    </location>
</feature>
<dbReference type="InterPro" id="IPR043504">
    <property type="entry name" value="Peptidase_S1_PA_chymotrypsin"/>
</dbReference>
<dbReference type="Pfam" id="PF13365">
    <property type="entry name" value="Trypsin_2"/>
    <property type="match status" value="1"/>
</dbReference>